<evidence type="ECO:0000313" key="1">
    <source>
        <dbReference type="EMBL" id="VDN35283.1"/>
    </source>
</evidence>
<dbReference type="EMBL" id="UYRV01126467">
    <property type="protein sequence ID" value="VDN35283.1"/>
    <property type="molecule type" value="Genomic_DNA"/>
</dbReference>
<evidence type="ECO:0000313" key="2">
    <source>
        <dbReference type="Proteomes" id="UP000271889"/>
    </source>
</evidence>
<organism evidence="1 2">
    <name type="scientific">Cylicostephanus goldi</name>
    <name type="common">Nematode worm</name>
    <dbReference type="NCBI Taxonomy" id="71465"/>
    <lineage>
        <taxon>Eukaryota</taxon>
        <taxon>Metazoa</taxon>
        <taxon>Ecdysozoa</taxon>
        <taxon>Nematoda</taxon>
        <taxon>Chromadorea</taxon>
        <taxon>Rhabditida</taxon>
        <taxon>Rhabditina</taxon>
        <taxon>Rhabditomorpha</taxon>
        <taxon>Strongyloidea</taxon>
        <taxon>Strongylidae</taxon>
        <taxon>Cylicostephanus</taxon>
    </lineage>
</organism>
<sequence>MIVKKSFPDATFGNISKIVAAEWDSLGKHEKEVCSQTDLSCRLNSNQMFRQAR</sequence>
<keyword evidence="2" id="KW-1185">Reference proteome</keyword>
<proteinExistence type="predicted"/>
<reference evidence="1 2" key="1">
    <citation type="submission" date="2018-11" db="EMBL/GenBank/DDBJ databases">
        <authorList>
            <consortium name="Pathogen Informatics"/>
        </authorList>
    </citation>
    <scope>NUCLEOTIDE SEQUENCE [LARGE SCALE GENOMIC DNA]</scope>
</reference>
<dbReference type="InterPro" id="IPR036910">
    <property type="entry name" value="HMG_box_dom_sf"/>
</dbReference>
<protein>
    <recommendedName>
        <fullName evidence="3">HMG box domain-containing protein</fullName>
    </recommendedName>
</protein>
<dbReference type="Proteomes" id="UP000271889">
    <property type="component" value="Unassembled WGS sequence"/>
</dbReference>
<dbReference type="SUPFAM" id="SSF47095">
    <property type="entry name" value="HMG-box"/>
    <property type="match status" value="1"/>
</dbReference>
<dbReference type="AlphaFoldDB" id="A0A3P7NDY3"/>
<name>A0A3P7NDY3_CYLGO</name>
<dbReference type="OrthoDB" id="10027956at2759"/>
<evidence type="ECO:0008006" key="3">
    <source>
        <dbReference type="Google" id="ProtNLM"/>
    </source>
</evidence>
<gene>
    <name evidence="1" type="ORF">CGOC_LOCUS12887</name>
</gene>
<accession>A0A3P7NDY3</accession>
<dbReference type="Gene3D" id="1.10.30.10">
    <property type="entry name" value="High mobility group box domain"/>
    <property type="match status" value="1"/>
</dbReference>